<dbReference type="Gene3D" id="6.10.340.10">
    <property type="match status" value="1"/>
</dbReference>
<sequence>MIKTKTLFTKLFLSYSMIIFLSFTLFGLVFIYIFHLNLYDDYEELYDFHYERLQEQIAQSAEEGWSDEETADLIQPSLHHRNYNIFIYDNTGELFIQPEGDAEYEPDQEIILTASDEFVSEGATMNGNLSYIIADSFSVPGNEETYVAVMVFHDLNHQYQQMALMVLIPFIITIAFSGGIIYFISQKITAPLRHMNEAALQLATGDFSRRVTVSSRDEIGQLGDTFNYMAEELNSLEKMRKEFIANVSHDLRSPLTSMKGFIVALLDGTIPENKRDHYYLLMKEETERVIQLVNDTLDMSRLEAGQIEIAPAPYNLTRQLQRIAVLLEPQLERKGVGIQLEPEDTDLFVVADKDRIEQALVNLLHNALQFSLNGETIRIQLETTGDMLAVHVQDEGKGIPEAQLKHIWERFYKGEKSRTGKGGTGIGLSIVKSIMELHKTEITVKSKLGQGTVFTFQLPLKK</sequence>
<dbReference type="Pfam" id="PF00672">
    <property type="entry name" value="HAMP"/>
    <property type="match status" value="1"/>
</dbReference>
<dbReference type="OrthoDB" id="9813151at2"/>
<feature type="domain" description="HAMP" evidence="16">
    <location>
        <begin position="186"/>
        <end position="238"/>
    </location>
</feature>
<dbReference type="Gene3D" id="1.10.287.130">
    <property type="match status" value="1"/>
</dbReference>
<dbReference type="SMART" id="SM00304">
    <property type="entry name" value="HAMP"/>
    <property type="match status" value="1"/>
</dbReference>
<dbReference type="InterPro" id="IPR004358">
    <property type="entry name" value="Sig_transdc_His_kin-like_C"/>
</dbReference>
<comment type="subcellular location">
    <subcellularLocation>
        <location evidence="2">Cell membrane</location>
        <topology evidence="2">Multi-pass membrane protein</topology>
    </subcellularLocation>
</comment>
<feature type="transmembrane region" description="Helical" evidence="14">
    <location>
        <begin position="162"/>
        <end position="185"/>
    </location>
</feature>
<evidence type="ECO:0000256" key="10">
    <source>
        <dbReference type="ARBA" id="ARBA00022840"/>
    </source>
</evidence>
<dbReference type="Proteomes" id="UP000198778">
    <property type="component" value="Unassembled WGS sequence"/>
</dbReference>
<dbReference type="GO" id="GO:0000155">
    <property type="term" value="F:phosphorelay sensor kinase activity"/>
    <property type="evidence" value="ECO:0007669"/>
    <property type="project" value="InterPro"/>
</dbReference>
<dbReference type="PROSITE" id="PS50109">
    <property type="entry name" value="HIS_KIN"/>
    <property type="match status" value="1"/>
</dbReference>
<dbReference type="InterPro" id="IPR003660">
    <property type="entry name" value="HAMP_dom"/>
</dbReference>
<gene>
    <name evidence="17" type="ORF">SAMN04488053_10858</name>
</gene>
<dbReference type="FunFam" id="1.10.287.130:FF:000001">
    <property type="entry name" value="Two-component sensor histidine kinase"/>
    <property type="match status" value="1"/>
</dbReference>
<keyword evidence="9 17" id="KW-0418">Kinase</keyword>
<dbReference type="InterPro" id="IPR005467">
    <property type="entry name" value="His_kinase_dom"/>
</dbReference>
<dbReference type="CDD" id="cd00082">
    <property type="entry name" value="HisKA"/>
    <property type="match status" value="1"/>
</dbReference>
<dbReference type="InterPro" id="IPR036890">
    <property type="entry name" value="HATPase_C_sf"/>
</dbReference>
<dbReference type="PROSITE" id="PS50885">
    <property type="entry name" value="HAMP"/>
    <property type="match status" value="1"/>
</dbReference>
<dbReference type="GO" id="GO:0005886">
    <property type="term" value="C:plasma membrane"/>
    <property type="evidence" value="ECO:0007669"/>
    <property type="project" value="UniProtKB-SubCell"/>
</dbReference>
<keyword evidence="12" id="KW-0902">Two-component regulatory system</keyword>
<evidence type="ECO:0000256" key="14">
    <source>
        <dbReference type="SAM" id="Phobius"/>
    </source>
</evidence>
<dbReference type="SUPFAM" id="SSF158472">
    <property type="entry name" value="HAMP domain-like"/>
    <property type="match status" value="1"/>
</dbReference>
<evidence type="ECO:0000256" key="2">
    <source>
        <dbReference type="ARBA" id="ARBA00004651"/>
    </source>
</evidence>
<dbReference type="PANTHER" id="PTHR45528:SF1">
    <property type="entry name" value="SENSOR HISTIDINE KINASE CPXA"/>
    <property type="match status" value="1"/>
</dbReference>
<dbReference type="PRINTS" id="PR00344">
    <property type="entry name" value="BCTRLSENSOR"/>
</dbReference>
<dbReference type="SMART" id="SM00388">
    <property type="entry name" value="HisKA"/>
    <property type="match status" value="1"/>
</dbReference>
<evidence type="ECO:0000256" key="1">
    <source>
        <dbReference type="ARBA" id="ARBA00000085"/>
    </source>
</evidence>
<dbReference type="InterPro" id="IPR036097">
    <property type="entry name" value="HisK_dim/P_sf"/>
</dbReference>
<organism evidence="17 18">
    <name type="scientific">Alkalicoccus daliensis</name>
    <dbReference type="NCBI Taxonomy" id="745820"/>
    <lineage>
        <taxon>Bacteria</taxon>
        <taxon>Bacillati</taxon>
        <taxon>Bacillota</taxon>
        <taxon>Bacilli</taxon>
        <taxon>Bacillales</taxon>
        <taxon>Bacillaceae</taxon>
        <taxon>Alkalicoccus</taxon>
    </lineage>
</organism>
<keyword evidence="11 14" id="KW-1133">Transmembrane helix</keyword>
<evidence type="ECO:0000256" key="11">
    <source>
        <dbReference type="ARBA" id="ARBA00022989"/>
    </source>
</evidence>
<evidence type="ECO:0000259" key="16">
    <source>
        <dbReference type="PROSITE" id="PS50885"/>
    </source>
</evidence>
<evidence type="ECO:0000313" key="17">
    <source>
        <dbReference type="EMBL" id="SDO17093.1"/>
    </source>
</evidence>
<keyword evidence="7 14" id="KW-0812">Transmembrane</keyword>
<keyword evidence="6" id="KW-0808">Transferase</keyword>
<keyword evidence="5" id="KW-0597">Phosphoprotein</keyword>
<evidence type="ECO:0000256" key="7">
    <source>
        <dbReference type="ARBA" id="ARBA00022692"/>
    </source>
</evidence>
<evidence type="ECO:0000313" key="18">
    <source>
        <dbReference type="Proteomes" id="UP000198778"/>
    </source>
</evidence>
<evidence type="ECO:0000256" key="8">
    <source>
        <dbReference type="ARBA" id="ARBA00022741"/>
    </source>
</evidence>
<dbReference type="EMBL" id="FNIL01000008">
    <property type="protein sequence ID" value="SDO17093.1"/>
    <property type="molecule type" value="Genomic_DNA"/>
</dbReference>
<feature type="transmembrane region" description="Helical" evidence="14">
    <location>
        <begin position="12"/>
        <end position="34"/>
    </location>
</feature>
<protein>
    <recommendedName>
        <fullName evidence="3">histidine kinase</fullName>
        <ecNumber evidence="3">2.7.13.3</ecNumber>
    </recommendedName>
</protein>
<evidence type="ECO:0000256" key="12">
    <source>
        <dbReference type="ARBA" id="ARBA00023012"/>
    </source>
</evidence>
<proteinExistence type="predicted"/>
<dbReference type="InterPro" id="IPR050398">
    <property type="entry name" value="HssS/ArlS-like"/>
</dbReference>
<dbReference type="SUPFAM" id="SSF55874">
    <property type="entry name" value="ATPase domain of HSP90 chaperone/DNA topoisomerase II/histidine kinase"/>
    <property type="match status" value="1"/>
</dbReference>
<evidence type="ECO:0000256" key="9">
    <source>
        <dbReference type="ARBA" id="ARBA00022777"/>
    </source>
</evidence>
<evidence type="ECO:0000256" key="5">
    <source>
        <dbReference type="ARBA" id="ARBA00022553"/>
    </source>
</evidence>
<evidence type="ECO:0000259" key="15">
    <source>
        <dbReference type="PROSITE" id="PS50109"/>
    </source>
</evidence>
<keyword evidence="13 14" id="KW-0472">Membrane</keyword>
<dbReference type="STRING" id="745820.SAMN04488053_10858"/>
<dbReference type="SMART" id="SM00387">
    <property type="entry name" value="HATPase_c"/>
    <property type="match status" value="1"/>
</dbReference>
<evidence type="ECO:0000256" key="6">
    <source>
        <dbReference type="ARBA" id="ARBA00022679"/>
    </source>
</evidence>
<dbReference type="AlphaFoldDB" id="A0A1H0HDD6"/>
<reference evidence="18" key="1">
    <citation type="submission" date="2016-10" db="EMBL/GenBank/DDBJ databases">
        <authorList>
            <person name="Varghese N."/>
            <person name="Submissions S."/>
        </authorList>
    </citation>
    <scope>NUCLEOTIDE SEQUENCE [LARGE SCALE GENOMIC DNA]</scope>
    <source>
        <strain evidence="18">CGMCC 1.10369</strain>
    </source>
</reference>
<dbReference type="RefSeq" id="WP_090843286.1">
    <property type="nucleotide sequence ID" value="NZ_FNIL01000008.1"/>
</dbReference>
<dbReference type="Gene3D" id="3.30.565.10">
    <property type="entry name" value="Histidine kinase-like ATPase, C-terminal domain"/>
    <property type="match status" value="1"/>
</dbReference>
<dbReference type="SUPFAM" id="SSF47384">
    <property type="entry name" value="Homodimeric domain of signal transducing histidine kinase"/>
    <property type="match status" value="1"/>
</dbReference>
<accession>A0A1H0HDD6</accession>
<dbReference type="InterPro" id="IPR003594">
    <property type="entry name" value="HATPase_dom"/>
</dbReference>
<keyword evidence="18" id="KW-1185">Reference proteome</keyword>
<dbReference type="Pfam" id="PF02518">
    <property type="entry name" value="HATPase_c"/>
    <property type="match status" value="1"/>
</dbReference>
<dbReference type="CDD" id="cd00075">
    <property type="entry name" value="HATPase"/>
    <property type="match status" value="1"/>
</dbReference>
<dbReference type="InterPro" id="IPR003661">
    <property type="entry name" value="HisK_dim/P_dom"/>
</dbReference>
<dbReference type="FunFam" id="3.30.565.10:FF:000006">
    <property type="entry name" value="Sensor histidine kinase WalK"/>
    <property type="match status" value="1"/>
</dbReference>
<dbReference type="EC" id="2.7.13.3" evidence="3"/>
<dbReference type="Pfam" id="PF00512">
    <property type="entry name" value="HisKA"/>
    <property type="match status" value="1"/>
</dbReference>
<evidence type="ECO:0000256" key="3">
    <source>
        <dbReference type="ARBA" id="ARBA00012438"/>
    </source>
</evidence>
<comment type="catalytic activity">
    <reaction evidence="1">
        <text>ATP + protein L-histidine = ADP + protein N-phospho-L-histidine.</text>
        <dbReference type="EC" id="2.7.13.3"/>
    </reaction>
</comment>
<dbReference type="GO" id="GO:0005524">
    <property type="term" value="F:ATP binding"/>
    <property type="evidence" value="ECO:0007669"/>
    <property type="project" value="UniProtKB-KW"/>
</dbReference>
<evidence type="ECO:0000256" key="4">
    <source>
        <dbReference type="ARBA" id="ARBA00022475"/>
    </source>
</evidence>
<dbReference type="PANTHER" id="PTHR45528">
    <property type="entry name" value="SENSOR HISTIDINE KINASE CPXA"/>
    <property type="match status" value="1"/>
</dbReference>
<feature type="domain" description="Histidine kinase" evidence="15">
    <location>
        <begin position="246"/>
        <end position="462"/>
    </location>
</feature>
<keyword evidence="8" id="KW-0547">Nucleotide-binding</keyword>
<name>A0A1H0HDD6_9BACI</name>
<evidence type="ECO:0000256" key="13">
    <source>
        <dbReference type="ARBA" id="ARBA00023136"/>
    </source>
</evidence>
<keyword evidence="10" id="KW-0067">ATP-binding</keyword>
<keyword evidence="4" id="KW-1003">Cell membrane</keyword>
<dbReference type="CDD" id="cd06225">
    <property type="entry name" value="HAMP"/>
    <property type="match status" value="1"/>
</dbReference>